<accession>A0A1B0BTF7</accession>
<evidence type="ECO:0000313" key="1">
    <source>
        <dbReference type="EnsemblMetazoa" id="GPPI039958-PA"/>
    </source>
</evidence>
<proteinExistence type="predicted"/>
<organism evidence="1 2">
    <name type="scientific">Glossina palpalis gambiensis</name>
    <dbReference type="NCBI Taxonomy" id="67801"/>
    <lineage>
        <taxon>Eukaryota</taxon>
        <taxon>Metazoa</taxon>
        <taxon>Ecdysozoa</taxon>
        <taxon>Arthropoda</taxon>
        <taxon>Hexapoda</taxon>
        <taxon>Insecta</taxon>
        <taxon>Pterygota</taxon>
        <taxon>Neoptera</taxon>
        <taxon>Endopterygota</taxon>
        <taxon>Diptera</taxon>
        <taxon>Brachycera</taxon>
        <taxon>Muscomorpha</taxon>
        <taxon>Hippoboscoidea</taxon>
        <taxon>Glossinidae</taxon>
        <taxon>Glossina</taxon>
    </lineage>
</organism>
<dbReference type="Proteomes" id="UP000092460">
    <property type="component" value="Unassembled WGS sequence"/>
</dbReference>
<keyword evidence="2" id="KW-1185">Reference proteome</keyword>
<reference evidence="1" key="2">
    <citation type="submission" date="2020-05" db="UniProtKB">
        <authorList>
            <consortium name="EnsemblMetazoa"/>
        </authorList>
    </citation>
    <scope>IDENTIFICATION</scope>
    <source>
        <strain evidence="1">IAEA</strain>
    </source>
</reference>
<reference evidence="2" key="1">
    <citation type="submission" date="2015-01" db="EMBL/GenBank/DDBJ databases">
        <authorList>
            <person name="Aksoy S."/>
            <person name="Warren W."/>
            <person name="Wilson R.K."/>
        </authorList>
    </citation>
    <scope>NUCLEOTIDE SEQUENCE [LARGE SCALE GENOMIC DNA]</scope>
    <source>
        <strain evidence="2">IAEA</strain>
    </source>
</reference>
<dbReference type="EnsemblMetazoa" id="GPPI039958-RA">
    <property type="protein sequence ID" value="GPPI039958-PA"/>
    <property type="gene ID" value="GPPI039958"/>
</dbReference>
<dbReference type="AlphaFoldDB" id="A0A1B0BTF7"/>
<dbReference type="VEuPathDB" id="VectorBase:GPPI039958"/>
<dbReference type="EMBL" id="JXJN01020136">
    <property type="status" value="NOT_ANNOTATED_CDS"/>
    <property type="molecule type" value="Genomic_DNA"/>
</dbReference>
<name>A0A1B0BTF7_9MUSC</name>
<evidence type="ECO:0000313" key="2">
    <source>
        <dbReference type="Proteomes" id="UP000092460"/>
    </source>
</evidence>
<sequence>MNIQVQTKTLQSTMLCDGYYDEYDKRPKRAIIGTALHSFAVLRREIKEFMTIYGIIGDGKYILQNTLRLTSSLKTHRLLITKESLTVHVNNVSSAYNVMGSESTNCVPTIQFDPPSIEASSESIFLSLPAVSSAIWFSIVGVENNFRSVVDSRLTLYLSEKGKLIYSNSAVNRPSCFVVMPLGTLGMRILLYQERS</sequence>
<protein>
    <submittedName>
        <fullName evidence="1">Uncharacterized protein</fullName>
    </submittedName>
</protein>